<sequence>MSDFNISNLFMGGDNVEEKKSNTSKRRKWRKSKSNKKKDDSSSTSTAKTSESVDTNNDMKELRRRFPRSTKAERERYLTNAHLIRATERMDNYLEWRQRMKFDTKDFKKERSNLTSDKETWNFAVSHTAELCNQEELNLPNKGSISLPRIIKFGDSKKDFRASDKRRVAQVLPGLIDKNIAPLSFYAQCVATYLELKFDRKKNDDIHVHVDVRQGVNWPNLTPLTLIPFTTELAGLLTDYMPNRLYKIYVYPLPTVASPVWSMYKALIGSEYANKVEVFWGESTLADAELPDGLEDGVFRGQLLRDLEQSRYDEFIIDGAKKEETIKNKNSTPVGKSKKRGLFQRKKKGSSETNETAIVEQKTMSSSMKAMVVGLFMVLGLLSVNKASSQEIEEPAEGKRKRSFFRKKQEKITNEESSDEEVKENQSSSVDMVKTMAYGFLVTIGLLGMKTCYDCNQPKIEGQVVDAVPNIDDDKKKDNEREKKKGLFGRKKNSVPSLTGSGSSSDFGYIYAFHNNDSDTALTDPPLSPRNEKKFFARSPKKAFTNTFEDPYSFDDPFLQYGK</sequence>
<proteinExistence type="predicted"/>
<feature type="region of interest" description="Disordered" evidence="1">
    <location>
        <begin position="1"/>
        <end position="71"/>
    </location>
</feature>
<organism evidence="3 4">
    <name type="scientific">Chaetoceros tenuissimus</name>
    <dbReference type="NCBI Taxonomy" id="426638"/>
    <lineage>
        <taxon>Eukaryota</taxon>
        <taxon>Sar</taxon>
        <taxon>Stramenopiles</taxon>
        <taxon>Ochrophyta</taxon>
        <taxon>Bacillariophyta</taxon>
        <taxon>Coscinodiscophyceae</taxon>
        <taxon>Chaetocerotophycidae</taxon>
        <taxon>Chaetocerotales</taxon>
        <taxon>Chaetocerotaceae</taxon>
        <taxon>Chaetoceros</taxon>
    </lineage>
</organism>
<feature type="compositionally biased region" description="Basic residues" evidence="1">
    <location>
        <begin position="22"/>
        <end position="36"/>
    </location>
</feature>
<comment type="caution">
    <text evidence="3">The sequence shown here is derived from an EMBL/GenBank/DDBJ whole genome shotgun (WGS) entry which is preliminary data.</text>
</comment>
<dbReference type="Gene3D" id="3.40.525.10">
    <property type="entry name" value="CRAL-TRIO lipid binding domain"/>
    <property type="match status" value="1"/>
</dbReference>
<dbReference type="InterPro" id="IPR001251">
    <property type="entry name" value="CRAL-TRIO_dom"/>
</dbReference>
<name>A0AAD3DBF8_9STRA</name>
<feature type="compositionally biased region" description="Basic residues" evidence="1">
    <location>
        <begin position="336"/>
        <end position="348"/>
    </location>
</feature>
<dbReference type="AlphaFoldDB" id="A0AAD3DBF8"/>
<dbReference type="Proteomes" id="UP001054902">
    <property type="component" value="Unassembled WGS sequence"/>
</dbReference>
<keyword evidence="4" id="KW-1185">Reference proteome</keyword>
<feature type="region of interest" description="Disordered" evidence="1">
    <location>
        <begin position="327"/>
        <end position="358"/>
    </location>
</feature>
<accession>A0AAD3DBF8</accession>
<protein>
    <recommendedName>
        <fullName evidence="2">CRAL-TRIO domain-containing protein</fullName>
    </recommendedName>
</protein>
<feature type="compositionally biased region" description="Basic residues" evidence="1">
    <location>
        <begin position="399"/>
        <end position="409"/>
    </location>
</feature>
<feature type="compositionally biased region" description="Low complexity" evidence="1">
    <location>
        <begin position="42"/>
        <end position="52"/>
    </location>
</feature>
<evidence type="ECO:0000256" key="1">
    <source>
        <dbReference type="SAM" id="MobiDB-lite"/>
    </source>
</evidence>
<feature type="compositionally biased region" description="Basic and acidic residues" evidence="1">
    <location>
        <begin position="472"/>
        <end position="485"/>
    </location>
</feature>
<reference evidence="3 4" key="1">
    <citation type="journal article" date="2021" name="Sci. Rep.">
        <title>The genome of the diatom Chaetoceros tenuissimus carries an ancient integrated fragment of an extant virus.</title>
        <authorList>
            <person name="Hongo Y."/>
            <person name="Kimura K."/>
            <person name="Takaki Y."/>
            <person name="Yoshida Y."/>
            <person name="Baba S."/>
            <person name="Kobayashi G."/>
            <person name="Nagasaki K."/>
            <person name="Hano T."/>
            <person name="Tomaru Y."/>
        </authorList>
    </citation>
    <scope>NUCLEOTIDE SEQUENCE [LARGE SCALE GENOMIC DNA]</scope>
    <source>
        <strain evidence="3 4">NIES-3715</strain>
    </source>
</reference>
<evidence type="ECO:0000259" key="2">
    <source>
        <dbReference type="Pfam" id="PF00650"/>
    </source>
</evidence>
<evidence type="ECO:0000313" key="3">
    <source>
        <dbReference type="EMBL" id="GFH60201.1"/>
    </source>
</evidence>
<dbReference type="Pfam" id="PF00650">
    <property type="entry name" value="CRAL_TRIO"/>
    <property type="match status" value="1"/>
</dbReference>
<feature type="region of interest" description="Disordered" evidence="1">
    <location>
        <begin position="389"/>
        <end position="428"/>
    </location>
</feature>
<dbReference type="EMBL" id="BLLK01000069">
    <property type="protein sequence ID" value="GFH60201.1"/>
    <property type="molecule type" value="Genomic_DNA"/>
</dbReference>
<feature type="region of interest" description="Disordered" evidence="1">
    <location>
        <begin position="470"/>
        <end position="501"/>
    </location>
</feature>
<evidence type="ECO:0000313" key="4">
    <source>
        <dbReference type="Proteomes" id="UP001054902"/>
    </source>
</evidence>
<feature type="domain" description="CRAL-TRIO" evidence="2">
    <location>
        <begin position="166"/>
        <end position="279"/>
    </location>
</feature>
<gene>
    <name evidence="3" type="ORF">CTEN210_16677</name>
</gene>
<dbReference type="SUPFAM" id="SSF52087">
    <property type="entry name" value="CRAL/TRIO domain"/>
    <property type="match status" value="1"/>
</dbReference>
<dbReference type="InterPro" id="IPR036865">
    <property type="entry name" value="CRAL-TRIO_dom_sf"/>
</dbReference>